<dbReference type="EMBL" id="JAUTWS010000131">
    <property type="protein sequence ID" value="MDO9713875.1"/>
    <property type="molecule type" value="Genomic_DNA"/>
</dbReference>
<sequence>MNRPLNFFSTIGASAMGAGAGLLYPWLTTDWTINHMGPGQLGTLLMLIWALVWLAVMCAGMAGGKIGGNWLSDRLGM</sequence>
<keyword evidence="3" id="KW-1185">Reference proteome</keyword>
<gene>
    <name evidence="2" type="ORF">Q7A36_36545</name>
</gene>
<keyword evidence="1" id="KW-0472">Membrane</keyword>
<feature type="transmembrane region" description="Helical" evidence="1">
    <location>
        <begin position="7"/>
        <end position="27"/>
    </location>
</feature>
<evidence type="ECO:0000313" key="3">
    <source>
        <dbReference type="Proteomes" id="UP001243009"/>
    </source>
</evidence>
<accession>A0ABT9ECD1</accession>
<dbReference type="Proteomes" id="UP001243009">
    <property type="component" value="Unassembled WGS sequence"/>
</dbReference>
<proteinExistence type="predicted"/>
<keyword evidence="1" id="KW-1133">Transmembrane helix</keyword>
<protein>
    <recommendedName>
        <fullName evidence="4">OFA family MFS transporter</fullName>
    </recommendedName>
</protein>
<comment type="caution">
    <text evidence="2">The sequence shown here is derived from an EMBL/GenBank/DDBJ whole genome shotgun (WGS) entry which is preliminary data.</text>
</comment>
<keyword evidence="1" id="KW-0812">Transmembrane</keyword>
<dbReference type="RefSeq" id="WP_305108723.1">
    <property type="nucleotide sequence ID" value="NZ_JAUTWS010000131.1"/>
</dbReference>
<organism evidence="2 3">
    <name type="scientific">Paracraurococcus lichenis</name>
    <dbReference type="NCBI Taxonomy" id="3064888"/>
    <lineage>
        <taxon>Bacteria</taxon>
        <taxon>Pseudomonadati</taxon>
        <taxon>Pseudomonadota</taxon>
        <taxon>Alphaproteobacteria</taxon>
        <taxon>Acetobacterales</taxon>
        <taxon>Roseomonadaceae</taxon>
        <taxon>Paracraurococcus</taxon>
    </lineage>
</organism>
<reference evidence="2 3" key="1">
    <citation type="submission" date="2023-08" db="EMBL/GenBank/DDBJ databases">
        <title>The draft genome sequence of Paracraurococcus sp. LOR1-02.</title>
        <authorList>
            <person name="Kingkaew E."/>
            <person name="Tanasupawat S."/>
        </authorList>
    </citation>
    <scope>NUCLEOTIDE SEQUENCE [LARGE SCALE GENOMIC DNA]</scope>
    <source>
        <strain evidence="2 3">LOR1-02</strain>
    </source>
</reference>
<evidence type="ECO:0000256" key="1">
    <source>
        <dbReference type="SAM" id="Phobius"/>
    </source>
</evidence>
<evidence type="ECO:0000313" key="2">
    <source>
        <dbReference type="EMBL" id="MDO9713875.1"/>
    </source>
</evidence>
<evidence type="ECO:0008006" key="4">
    <source>
        <dbReference type="Google" id="ProtNLM"/>
    </source>
</evidence>
<feature type="transmembrane region" description="Helical" evidence="1">
    <location>
        <begin position="47"/>
        <end position="67"/>
    </location>
</feature>
<name>A0ABT9ECD1_9PROT</name>